<proteinExistence type="predicted"/>
<evidence type="ECO:0000313" key="2">
    <source>
        <dbReference type="EMBL" id="QLJ52812.1"/>
    </source>
</evidence>
<dbReference type="Pfam" id="PF07521">
    <property type="entry name" value="RMMBL"/>
    <property type="match status" value="1"/>
</dbReference>
<feature type="domain" description="Zn-dependent metallo-hydrolase RNA specificity" evidence="1">
    <location>
        <begin position="266"/>
        <end position="304"/>
    </location>
</feature>
<accession>A0A7D5XHI1</accession>
<dbReference type="AlphaFoldDB" id="A0A7D5XHI1"/>
<dbReference type="Proteomes" id="UP000510821">
    <property type="component" value="Chromosome"/>
</dbReference>
<dbReference type="PANTHER" id="PTHR11203">
    <property type="entry name" value="CLEAVAGE AND POLYADENYLATION SPECIFICITY FACTOR FAMILY MEMBER"/>
    <property type="match status" value="1"/>
</dbReference>
<dbReference type="EMBL" id="CP058998">
    <property type="protein sequence ID" value="QLJ52812.1"/>
    <property type="molecule type" value="Genomic_DNA"/>
</dbReference>
<dbReference type="InterPro" id="IPR050698">
    <property type="entry name" value="MBL"/>
</dbReference>
<dbReference type="GO" id="GO:0004521">
    <property type="term" value="F:RNA endonuclease activity"/>
    <property type="evidence" value="ECO:0007669"/>
    <property type="project" value="TreeGrafter"/>
</dbReference>
<sequence length="327" mass="35881">MRLDAAMNLEIGNAAISLDGCGRTNCFVSHAHSDHVAALRSKDRNILASDETLALAGYSGRIAPLSCDGVKLRLLNSGHILGSRQLRAELDGESFVYTGDFKLQDSLTMKGAEVEPCDTLLIESTYGSPEMVFPERDFVYSCMARWIKRNLDIGAIVVLGGYSIGKAQELVKLANEYLGMAPVVESSIERACRVYEKFGVKLDRIPVKTDEAGSVMQGSFLAVTTPHAASRDFCKNLESLYKRKVACAVASGWALRYAYSADRAFPLSDHADFNQLIEYAERSSPKKIYCTHGETVRLASELRRRGCNAHALSKDSQMILTDFGEGD</sequence>
<dbReference type="KEGG" id="flt:Sv326_0637"/>
<dbReference type="InterPro" id="IPR036866">
    <property type="entry name" value="RibonucZ/Hydroxyglut_hydro"/>
</dbReference>
<dbReference type="SUPFAM" id="SSF56281">
    <property type="entry name" value="Metallo-hydrolase/oxidoreductase"/>
    <property type="match status" value="1"/>
</dbReference>
<dbReference type="PANTHER" id="PTHR11203:SF37">
    <property type="entry name" value="INTEGRATOR COMPLEX SUBUNIT 11"/>
    <property type="match status" value="1"/>
</dbReference>
<protein>
    <recommendedName>
        <fullName evidence="1">Zn-dependent metallo-hydrolase RNA specificity domain-containing protein</fullName>
    </recommendedName>
</protein>
<evidence type="ECO:0000259" key="1">
    <source>
        <dbReference type="Pfam" id="PF07521"/>
    </source>
</evidence>
<name>A0A7D5XHI1_FERL1</name>
<dbReference type="InterPro" id="IPR011108">
    <property type="entry name" value="RMMBL"/>
</dbReference>
<dbReference type="Gene3D" id="3.60.15.10">
    <property type="entry name" value="Ribonuclease Z/Hydroxyacylglutathione hydrolase-like"/>
    <property type="match status" value="1"/>
</dbReference>
<organism evidence="2 3">
    <name type="scientific">Fermentimicrarchaeum limneticum</name>
    <dbReference type="NCBI Taxonomy" id="2795018"/>
    <lineage>
        <taxon>Archaea</taxon>
        <taxon>Candidatus Micrarchaeota</taxon>
        <taxon>Candidatus Fermentimicrarchaeales</taxon>
        <taxon>Candidatus Fermentimicrarchaeaceae</taxon>
        <taxon>Candidatus Fermentimicrarchaeum</taxon>
    </lineage>
</organism>
<evidence type="ECO:0000313" key="3">
    <source>
        <dbReference type="Proteomes" id="UP000510821"/>
    </source>
</evidence>
<dbReference type="Gene3D" id="3.40.50.10890">
    <property type="match status" value="1"/>
</dbReference>
<reference evidence="3" key="1">
    <citation type="submission" date="2020-07" db="EMBL/GenBank/DDBJ databases">
        <title>Metabolic diversity and evolutionary history of the archaeal phylum ###Micrarchaeota### uncovered from a freshwater lake metagenome.</title>
        <authorList>
            <person name="Kadnikov V.V."/>
            <person name="Savvichev A.S."/>
            <person name="Mardanov A.V."/>
            <person name="Beletsky A.V."/>
            <person name="Chupakov A.V."/>
            <person name="Kokryatskaya N.M."/>
            <person name="Pimenov N.V."/>
            <person name="Ravin N.V."/>
        </authorList>
    </citation>
    <scope>NUCLEOTIDE SEQUENCE [LARGE SCALE GENOMIC DNA]</scope>
</reference>
<gene>
    <name evidence="2" type="ORF">Sv326_0637</name>
</gene>